<dbReference type="AlphaFoldDB" id="L0KZB2"/>
<reference evidence="3" key="1">
    <citation type="submission" date="2012-02" db="EMBL/GenBank/DDBJ databases">
        <title>Complete sequence of chromosome of Methanomethylovorans hollandica DSM 15978.</title>
        <authorList>
            <person name="Lucas S."/>
            <person name="Copeland A."/>
            <person name="Lapidus A."/>
            <person name="Glavina del Rio T."/>
            <person name="Dalin E."/>
            <person name="Tice H."/>
            <person name="Bruce D."/>
            <person name="Goodwin L."/>
            <person name="Pitluck S."/>
            <person name="Peters L."/>
            <person name="Mikhailova N."/>
            <person name="Held B."/>
            <person name="Kyrpides N."/>
            <person name="Mavromatis K."/>
            <person name="Ivanova N."/>
            <person name="Brettin T."/>
            <person name="Detter J.C."/>
            <person name="Han C."/>
            <person name="Larimer F."/>
            <person name="Land M."/>
            <person name="Hauser L."/>
            <person name="Markowitz V."/>
            <person name="Cheng J.-F."/>
            <person name="Hugenholtz P."/>
            <person name="Woyke T."/>
            <person name="Wu D."/>
            <person name="Spring S."/>
            <person name="Schroeder M."/>
            <person name="Brambilla E."/>
            <person name="Klenk H.-P."/>
            <person name="Eisen J.A."/>
        </authorList>
    </citation>
    <scope>NUCLEOTIDE SEQUENCE [LARGE SCALE GENOMIC DNA]</scope>
    <source>
        <strain evidence="3">DSM 15978 / NBRC 107637 / DMS1</strain>
    </source>
</reference>
<dbReference type="EMBL" id="CP003362">
    <property type="protein sequence ID" value="AGB49428.1"/>
    <property type="molecule type" value="Genomic_DNA"/>
</dbReference>
<dbReference type="HOGENOM" id="CLU_1998752_0_0_2"/>
<dbReference type="STRING" id="867904.Metho_1198"/>
<feature type="coiled-coil region" evidence="1">
    <location>
        <begin position="6"/>
        <end position="33"/>
    </location>
</feature>
<accession>L0KZB2</accession>
<dbReference type="RefSeq" id="WP_015324594.1">
    <property type="nucleotide sequence ID" value="NC_019977.1"/>
</dbReference>
<proteinExistence type="predicted"/>
<dbReference type="GeneID" id="14407007"/>
<keyword evidence="3" id="KW-1185">Reference proteome</keyword>
<evidence type="ECO:0000256" key="1">
    <source>
        <dbReference type="SAM" id="Coils"/>
    </source>
</evidence>
<sequence length="124" mass="14744">MSSDAARDLALKINTLREQAEEYEVVLRDLRYQHWLDIDTSQKELGLTNETKRKMALELRLETDETYSRIAKELRYGVNMLKSCIDQEELDLLREYIEADERISEEDKQMDFKYFDAVEILLGM</sequence>
<evidence type="ECO:0000313" key="2">
    <source>
        <dbReference type="EMBL" id="AGB49428.1"/>
    </source>
</evidence>
<gene>
    <name evidence="2" type="ordered locus">Metho_1198</name>
</gene>
<name>L0KZB2_METHD</name>
<protein>
    <submittedName>
        <fullName evidence="2">Uncharacterized protein</fullName>
    </submittedName>
</protein>
<evidence type="ECO:0000313" key="3">
    <source>
        <dbReference type="Proteomes" id="UP000010866"/>
    </source>
</evidence>
<dbReference type="KEGG" id="mhz:Metho_1198"/>
<organism evidence="2 3">
    <name type="scientific">Methanomethylovorans hollandica (strain DSM 15978 / NBRC 107637 / DMS1)</name>
    <dbReference type="NCBI Taxonomy" id="867904"/>
    <lineage>
        <taxon>Archaea</taxon>
        <taxon>Methanobacteriati</taxon>
        <taxon>Methanobacteriota</taxon>
        <taxon>Stenosarchaea group</taxon>
        <taxon>Methanomicrobia</taxon>
        <taxon>Methanosarcinales</taxon>
        <taxon>Methanosarcinaceae</taxon>
        <taxon>Methanomethylovorans</taxon>
    </lineage>
</organism>
<keyword evidence="1" id="KW-0175">Coiled coil</keyword>
<dbReference type="Proteomes" id="UP000010866">
    <property type="component" value="Chromosome"/>
</dbReference>